<evidence type="ECO:0000259" key="5">
    <source>
        <dbReference type="Pfam" id="PF03330"/>
    </source>
</evidence>
<dbReference type="EMBL" id="LAOI01000001">
    <property type="protein sequence ID" value="KJV90138.1"/>
    <property type="molecule type" value="Genomic_DNA"/>
</dbReference>
<comment type="similarity">
    <text evidence="3 4">Belongs to the RlpA family.</text>
</comment>
<dbReference type="EC" id="4.2.2.-" evidence="3"/>
<keyword evidence="3" id="KW-0449">Lipoprotein</keyword>
<gene>
    <name evidence="3 6" type="primary">rlpA</name>
    <name evidence="6" type="ORF">RBEAN4_1140</name>
</gene>
<dbReference type="GO" id="GO:0005886">
    <property type="term" value="C:plasma membrane"/>
    <property type="evidence" value="ECO:0007669"/>
    <property type="project" value="UniProtKB-SubCell"/>
</dbReference>
<accession>A0A0F3QC79</accession>
<dbReference type="HAMAP" id="MF_02071">
    <property type="entry name" value="RlpA"/>
    <property type="match status" value="1"/>
</dbReference>
<evidence type="ECO:0000256" key="3">
    <source>
        <dbReference type="HAMAP-Rule" id="MF_02071"/>
    </source>
</evidence>
<dbReference type="Proteomes" id="UP000033661">
    <property type="component" value="Unassembled WGS sequence"/>
</dbReference>
<protein>
    <recommendedName>
        <fullName evidence="3">Endolytic peptidoglycan transglycosylase RlpA</fullName>
        <ecNumber evidence="3">4.2.2.-</ecNumber>
    </recommendedName>
</protein>
<comment type="caution">
    <text evidence="6">The sequence shown here is derived from an EMBL/GenBank/DDBJ whole genome shotgun (WGS) entry which is preliminary data.</text>
</comment>
<dbReference type="GO" id="GO:0008932">
    <property type="term" value="F:lytic endotransglycosylase activity"/>
    <property type="evidence" value="ECO:0007669"/>
    <property type="project" value="UniProtKB-UniRule"/>
</dbReference>
<evidence type="ECO:0000313" key="6">
    <source>
        <dbReference type="EMBL" id="KJV90138.1"/>
    </source>
</evidence>
<keyword evidence="1 3" id="KW-0456">Lyase</keyword>
<keyword evidence="3" id="KW-1003">Cell membrane</keyword>
<evidence type="ECO:0000256" key="1">
    <source>
        <dbReference type="ARBA" id="ARBA00023239"/>
    </source>
</evidence>
<dbReference type="PANTHER" id="PTHR34183:SF1">
    <property type="entry name" value="ENDOLYTIC PEPTIDOGLYCAN TRANSGLYCOSYLASE RLPA"/>
    <property type="match status" value="1"/>
</dbReference>
<sequence length="226" mass="25361">MNHKFVLLILLIFYCFFLSGCNNSKKTPCSRKHSHKELSKDDPHNLVYKGYYKVGSQYKIKGKTYKPNAPKSFTETGYASWYGGGGDKFHGKKTANGDMFNKNLLTAAHKTLPLPCLVKVTNKTNNKSVILMVNDRGPFKPNRIIDVSAKAAEVLAFKKQGLAKVKIEYLHAETEKFLKNIKVNKSSNKTLAKSSKKPSSTKVANNKCSINCHIKLVNLKYKLTVN</sequence>
<dbReference type="GO" id="GO:0071555">
    <property type="term" value="P:cell wall organization"/>
    <property type="evidence" value="ECO:0007669"/>
    <property type="project" value="UniProtKB-KW"/>
</dbReference>
<dbReference type="SUPFAM" id="SSF50685">
    <property type="entry name" value="Barwin-like endoglucanases"/>
    <property type="match status" value="1"/>
</dbReference>
<dbReference type="InterPro" id="IPR012997">
    <property type="entry name" value="RplA"/>
</dbReference>
<comment type="subcellular location">
    <subcellularLocation>
        <location evidence="3">Cell membrane</location>
        <topology evidence="3">Lipid-anchor</topology>
    </subcellularLocation>
</comment>
<dbReference type="RefSeq" id="WP_045799030.1">
    <property type="nucleotide sequence ID" value="NZ_LAOI01000001.1"/>
</dbReference>
<evidence type="ECO:0000256" key="2">
    <source>
        <dbReference type="ARBA" id="ARBA00023316"/>
    </source>
</evidence>
<dbReference type="InterPro" id="IPR009009">
    <property type="entry name" value="RlpA-like_DPBB"/>
</dbReference>
<keyword evidence="3" id="KW-0472">Membrane</keyword>
<evidence type="ECO:0000256" key="4">
    <source>
        <dbReference type="RuleBase" id="RU003495"/>
    </source>
</evidence>
<dbReference type="InterPro" id="IPR034718">
    <property type="entry name" value="RlpA"/>
</dbReference>
<dbReference type="PROSITE" id="PS51257">
    <property type="entry name" value="PROKAR_LIPOPROTEIN"/>
    <property type="match status" value="1"/>
</dbReference>
<dbReference type="PATRIC" id="fig|1359193.3.peg.1101"/>
<keyword evidence="7" id="KW-1185">Reference proteome</keyword>
<dbReference type="CDD" id="cd22268">
    <property type="entry name" value="DPBB_RlpA-like"/>
    <property type="match status" value="1"/>
</dbReference>
<dbReference type="PANTHER" id="PTHR34183">
    <property type="entry name" value="ENDOLYTIC PEPTIDOGLYCAN TRANSGLYCOSYLASE RLPA"/>
    <property type="match status" value="1"/>
</dbReference>
<keyword evidence="3" id="KW-0564">Palmitate</keyword>
<reference evidence="6 7" key="1">
    <citation type="submission" date="2015-02" db="EMBL/GenBank/DDBJ databases">
        <title>Genome Sequencing of Rickettsiales.</title>
        <authorList>
            <person name="Daugherty S.C."/>
            <person name="Su Q."/>
            <person name="Abolude K."/>
            <person name="Beier-Sexton M."/>
            <person name="Carlyon J.A."/>
            <person name="Carter R."/>
            <person name="Day N.P."/>
            <person name="Dumler S.J."/>
            <person name="Dyachenko V."/>
            <person name="Godinez A."/>
            <person name="Kurtti T.J."/>
            <person name="Lichay M."/>
            <person name="Mullins K.E."/>
            <person name="Ott S."/>
            <person name="Pappas-Brown V."/>
            <person name="Paris D.H."/>
            <person name="Patel P."/>
            <person name="Richards A.L."/>
            <person name="Sadzewicz L."/>
            <person name="Sears K."/>
            <person name="Seidman D."/>
            <person name="Sengamalay N."/>
            <person name="Stenos J."/>
            <person name="Tallon L.J."/>
            <person name="Vincent G."/>
            <person name="Fraser C.M."/>
            <person name="Munderloh U."/>
            <person name="Dunning-Hotopp J.C."/>
        </authorList>
    </citation>
    <scope>NUCLEOTIDE SEQUENCE [LARGE SCALE GENOMIC DNA]</scope>
    <source>
        <strain evidence="6 7">RML An4</strain>
    </source>
</reference>
<evidence type="ECO:0000313" key="7">
    <source>
        <dbReference type="Proteomes" id="UP000033661"/>
    </source>
</evidence>
<dbReference type="Gene3D" id="2.40.40.10">
    <property type="entry name" value="RlpA-like domain"/>
    <property type="match status" value="1"/>
</dbReference>
<dbReference type="InterPro" id="IPR036908">
    <property type="entry name" value="RlpA-like_sf"/>
</dbReference>
<keyword evidence="2 3" id="KW-0961">Cell wall biogenesis/degradation</keyword>
<dbReference type="AlphaFoldDB" id="A0A0F3QC79"/>
<feature type="domain" description="RlpA-like protein double-psi beta-barrel" evidence="5">
    <location>
        <begin position="74"/>
        <end position="167"/>
    </location>
</feature>
<dbReference type="Pfam" id="PF03330">
    <property type="entry name" value="DPBB_1"/>
    <property type="match status" value="1"/>
</dbReference>
<comment type="function">
    <text evidence="3">Lytic transglycosylase with a strong preference for naked glycan strands that lack stem peptides.</text>
</comment>
<name>A0A0F3QC79_RICBE</name>
<dbReference type="NCBIfam" id="TIGR00413">
    <property type="entry name" value="rlpA"/>
    <property type="match status" value="1"/>
</dbReference>
<organism evidence="6 7">
    <name type="scientific">Rickettsia bellii str. RML An4</name>
    <dbReference type="NCBI Taxonomy" id="1359193"/>
    <lineage>
        <taxon>Bacteria</taxon>
        <taxon>Pseudomonadati</taxon>
        <taxon>Pseudomonadota</taxon>
        <taxon>Alphaproteobacteria</taxon>
        <taxon>Rickettsiales</taxon>
        <taxon>Rickettsiaceae</taxon>
        <taxon>Rickettsieae</taxon>
        <taxon>Rickettsia</taxon>
        <taxon>belli group</taxon>
    </lineage>
</organism>
<proteinExistence type="inferred from homology"/>
<dbReference type="GO" id="GO:0000270">
    <property type="term" value="P:peptidoglycan metabolic process"/>
    <property type="evidence" value="ECO:0007669"/>
    <property type="project" value="UniProtKB-UniRule"/>
</dbReference>